<dbReference type="Pfam" id="PF04031">
    <property type="entry name" value="Las1"/>
    <property type="match status" value="1"/>
</dbReference>
<dbReference type="PANTHER" id="PTHR15002">
    <property type="entry name" value="RIBOSOMAL BIOGENESIS PROTEIN LAS1L"/>
    <property type="match status" value="1"/>
</dbReference>
<dbReference type="Proteomes" id="UP000077248">
    <property type="component" value="Unassembled WGS sequence"/>
</dbReference>
<evidence type="ECO:0000313" key="1">
    <source>
        <dbReference type="EMBL" id="OAG23293.1"/>
    </source>
</evidence>
<dbReference type="AlphaFoldDB" id="A0A177DUB8"/>
<dbReference type="OMA" id="WLWEWYW"/>
<dbReference type="GO" id="GO:0030687">
    <property type="term" value="C:preribosome, large subunit precursor"/>
    <property type="evidence" value="ECO:0007669"/>
    <property type="project" value="TreeGrafter"/>
</dbReference>
<dbReference type="KEGG" id="aalt:CC77DRAFT_707372"/>
<dbReference type="STRING" id="5599.A0A177DUB8"/>
<gene>
    <name evidence="1" type="ORF">CC77DRAFT_707372</name>
</gene>
<sequence>MEPHTRFAVTAWRDSQELLQLRQDLYSPETSRKEKAVNKVFAWRLRKPDGLPLLLDSTADIVDVVLQDARGGLQHNALRLLYATAISRFVTGIADTQIDLTRDRPSWFPPGKSLQLPITLLEIRHRIVHRHLPSLAELKRAATESLEWLWEWYWIQLDHAFKTGSALVAAEEDEELGVQSREAVREKLQSILKAYVKERKSEIKNRKKDDTKAAETALSTYNLRFAPNATTIPSSHTQRALLELLVQGKMILPTDKKLGSTMSGAFIIWTPLLRAFSNSVLNFAGLVAHLTGFMNALSREMVHPEMDPVREGLHEWALHLLTSKDWAALRQTAKNDVVALTLSHCFSDPTFWNLKLADKLLEEGSVSNEKSWRAVLDAARADGTGEKMDVDVQVESIERALPVRENEGKEDVVKKKVKGPTKMLGMWKPKPIGWLPQGWEDDE</sequence>
<dbReference type="InterPro" id="IPR007174">
    <property type="entry name" value="Las1"/>
</dbReference>
<accession>A0A177DUB8</accession>
<dbReference type="GeneID" id="29118435"/>
<evidence type="ECO:0000313" key="2">
    <source>
        <dbReference type="Proteomes" id="UP000077248"/>
    </source>
</evidence>
<organism evidence="1 2">
    <name type="scientific">Alternaria alternata</name>
    <name type="common">Alternaria rot fungus</name>
    <name type="synonym">Torula alternata</name>
    <dbReference type="NCBI Taxonomy" id="5599"/>
    <lineage>
        <taxon>Eukaryota</taxon>
        <taxon>Fungi</taxon>
        <taxon>Dikarya</taxon>
        <taxon>Ascomycota</taxon>
        <taxon>Pezizomycotina</taxon>
        <taxon>Dothideomycetes</taxon>
        <taxon>Pleosporomycetidae</taxon>
        <taxon>Pleosporales</taxon>
        <taxon>Pleosporineae</taxon>
        <taxon>Pleosporaceae</taxon>
        <taxon>Alternaria</taxon>
        <taxon>Alternaria sect. Alternaria</taxon>
        <taxon>Alternaria alternata complex</taxon>
    </lineage>
</organism>
<keyword evidence="2" id="KW-1185">Reference proteome</keyword>
<dbReference type="GO" id="GO:0000470">
    <property type="term" value="P:maturation of LSU-rRNA"/>
    <property type="evidence" value="ECO:0007669"/>
    <property type="project" value="TreeGrafter"/>
</dbReference>
<dbReference type="GO" id="GO:0090730">
    <property type="term" value="C:Las1 complex"/>
    <property type="evidence" value="ECO:0007669"/>
    <property type="project" value="InterPro"/>
</dbReference>
<name>A0A177DUB8_ALTAL</name>
<dbReference type="GO" id="GO:0000460">
    <property type="term" value="P:maturation of 5.8S rRNA"/>
    <property type="evidence" value="ECO:0007669"/>
    <property type="project" value="TreeGrafter"/>
</dbReference>
<reference evidence="1 2" key="1">
    <citation type="submission" date="2016-05" db="EMBL/GenBank/DDBJ databases">
        <title>Comparative analysis of secretome profiles of manganese(II)-oxidizing ascomycete fungi.</title>
        <authorList>
            <consortium name="DOE Joint Genome Institute"/>
            <person name="Zeiner C.A."/>
            <person name="Purvine S.O."/>
            <person name="Zink E.M."/>
            <person name="Wu S."/>
            <person name="Pasa-Tolic L."/>
            <person name="Chaput D.L."/>
            <person name="Haridas S."/>
            <person name="Grigoriev I.V."/>
            <person name="Santelli C.M."/>
            <person name="Hansel C.M."/>
        </authorList>
    </citation>
    <scope>NUCLEOTIDE SEQUENCE [LARGE SCALE GENOMIC DNA]</scope>
    <source>
        <strain evidence="1 2">SRC1lrK2f</strain>
    </source>
</reference>
<protein>
    <submittedName>
        <fullName evidence="1">Las1-domain-containing protein</fullName>
    </submittedName>
</protein>
<dbReference type="GO" id="GO:0004519">
    <property type="term" value="F:endonuclease activity"/>
    <property type="evidence" value="ECO:0007669"/>
    <property type="project" value="InterPro"/>
</dbReference>
<dbReference type="EMBL" id="KV441473">
    <property type="protein sequence ID" value="OAG23293.1"/>
    <property type="molecule type" value="Genomic_DNA"/>
</dbReference>
<proteinExistence type="predicted"/>
<dbReference type="RefSeq" id="XP_018388714.1">
    <property type="nucleotide sequence ID" value="XM_018532841.1"/>
</dbReference>
<dbReference type="PANTHER" id="PTHR15002:SF0">
    <property type="entry name" value="RIBOSOMAL BIOGENESIS PROTEIN LAS1L"/>
    <property type="match status" value="1"/>
</dbReference>
<dbReference type="VEuPathDB" id="FungiDB:CC77DRAFT_707372"/>